<dbReference type="InterPro" id="IPR036855">
    <property type="entry name" value="Znf_CCCH_sf"/>
</dbReference>
<dbReference type="GO" id="GO:0008270">
    <property type="term" value="F:zinc ion binding"/>
    <property type="evidence" value="ECO:0007669"/>
    <property type="project" value="UniProtKB-KW"/>
</dbReference>
<evidence type="ECO:0000256" key="6">
    <source>
        <dbReference type="SAM" id="MobiDB-lite"/>
    </source>
</evidence>
<organism evidence="8 9">
    <name type="scientific">Tuber aestivum</name>
    <name type="common">summer truffle</name>
    <dbReference type="NCBI Taxonomy" id="59557"/>
    <lineage>
        <taxon>Eukaryota</taxon>
        <taxon>Fungi</taxon>
        <taxon>Dikarya</taxon>
        <taxon>Ascomycota</taxon>
        <taxon>Pezizomycotina</taxon>
        <taxon>Pezizomycetes</taxon>
        <taxon>Pezizales</taxon>
        <taxon>Tuberaceae</taxon>
        <taxon>Tuber</taxon>
    </lineage>
</organism>
<dbReference type="GO" id="GO:0003729">
    <property type="term" value="F:mRNA binding"/>
    <property type="evidence" value="ECO:0007669"/>
    <property type="project" value="InterPro"/>
</dbReference>
<feature type="region of interest" description="Disordered" evidence="6">
    <location>
        <begin position="439"/>
        <end position="472"/>
    </location>
</feature>
<feature type="zinc finger region" description="C3H1-type" evidence="5">
    <location>
        <begin position="370"/>
        <end position="398"/>
    </location>
</feature>
<dbReference type="Pfam" id="PF00642">
    <property type="entry name" value="zf-CCCH"/>
    <property type="match status" value="1"/>
</dbReference>
<reference evidence="8" key="1">
    <citation type="submission" date="2015-10" db="EMBL/GenBank/DDBJ databases">
        <authorList>
            <person name="Regsiter A."/>
            <person name="william w."/>
        </authorList>
    </citation>
    <scope>NUCLEOTIDE SEQUENCE</scope>
    <source>
        <strain evidence="8">Montdore</strain>
    </source>
</reference>
<dbReference type="FunFam" id="4.10.1000.10:FF:000001">
    <property type="entry name" value="zinc finger CCCH domain-containing protein 15-like"/>
    <property type="match status" value="1"/>
</dbReference>
<feature type="zinc finger region" description="C3H1-type" evidence="5">
    <location>
        <begin position="408"/>
        <end position="435"/>
    </location>
</feature>
<evidence type="ECO:0000259" key="7">
    <source>
        <dbReference type="PROSITE" id="PS50103"/>
    </source>
</evidence>
<feature type="domain" description="C3H1-type" evidence="7">
    <location>
        <begin position="370"/>
        <end position="398"/>
    </location>
</feature>
<dbReference type="PROSITE" id="PS50103">
    <property type="entry name" value="ZF_C3H1"/>
    <property type="match status" value="2"/>
</dbReference>
<evidence type="ECO:0000256" key="4">
    <source>
        <dbReference type="ARBA" id="ARBA00022833"/>
    </source>
</evidence>
<sequence>MSDESAFGSSAHKLDEFSHFLNGQSAALGVYGSPKAADKLYTNSRNGEFVSDGLTTAARSSTLCGPYYLSDAGRIQFYKHDKPTEFYGKEACLVRNETVRGLFVVRVPAGTPFNLIFRYKDVFEERRAAVERQKAYKKGGPYLSEREVGVNCGHATIVQIQDPPVLPIDDGLVYHGTPIFVQNNNGKGNIWVPFACDKTEFPAMIKRIRGYLETSVDGEMFGLVGGGNVNGAGGQDGFIDDDHPLYGYGFHLLVVFNTVLTRENSVREYPRSLLVTRLLGENSGGYGRGFTSSLVLDGEDNGAHSGDVRTAIQFEPTPRIPPCFDDGVGHYSTPNGFIVERPLVIDNVRRVCPTNVDLPPRHLDKKTNALYKTEMCRNWNEVGDCRYGRSCQFAHGQKELRAVPRHGQWKTKTCLAWLHGGCTYGSRCCYAHEVIPDNDTKGEPSNEQEPRGSPGSSGDSQPGFNDFFGSRRRTLASKPRLWSGFA</sequence>
<keyword evidence="2" id="KW-0677">Repeat</keyword>
<dbReference type="PANTHER" id="PTHR12547:SF18">
    <property type="entry name" value="PROTEIN TIS11"/>
    <property type="match status" value="1"/>
</dbReference>
<dbReference type="Proteomes" id="UP001412239">
    <property type="component" value="Unassembled WGS sequence"/>
</dbReference>
<dbReference type="AlphaFoldDB" id="A0A292PZP5"/>
<evidence type="ECO:0000256" key="3">
    <source>
        <dbReference type="ARBA" id="ARBA00022771"/>
    </source>
</evidence>
<accession>A0A292PZP5</accession>
<protein>
    <recommendedName>
        <fullName evidence="7">C3H1-type domain-containing protein</fullName>
    </recommendedName>
</protein>
<keyword evidence="9" id="KW-1185">Reference proteome</keyword>
<feature type="domain" description="C3H1-type" evidence="7">
    <location>
        <begin position="408"/>
        <end position="435"/>
    </location>
</feature>
<evidence type="ECO:0000313" key="8">
    <source>
        <dbReference type="EMBL" id="CUS11887.1"/>
    </source>
</evidence>
<dbReference type="Gene3D" id="4.10.1000.10">
    <property type="entry name" value="Zinc finger, CCCH-type"/>
    <property type="match status" value="2"/>
</dbReference>
<feature type="compositionally biased region" description="Low complexity" evidence="6">
    <location>
        <begin position="451"/>
        <end position="463"/>
    </location>
</feature>
<evidence type="ECO:0000256" key="5">
    <source>
        <dbReference type="PROSITE-ProRule" id="PRU00723"/>
    </source>
</evidence>
<keyword evidence="4 5" id="KW-0862">Zinc</keyword>
<dbReference type="SMART" id="SM00356">
    <property type="entry name" value="ZnF_C3H1"/>
    <property type="match status" value="2"/>
</dbReference>
<evidence type="ECO:0000256" key="1">
    <source>
        <dbReference type="ARBA" id="ARBA00022723"/>
    </source>
</evidence>
<gene>
    <name evidence="8" type="ORF">GSTUAT00004024001</name>
</gene>
<dbReference type="PANTHER" id="PTHR12547">
    <property type="entry name" value="CCCH ZINC FINGER/TIS11-RELATED"/>
    <property type="match status" value="1"/>
</dbReference>
<dbReference type="EMBL" id="LN891009">
    <property type="protein sequence ID" value="CUS11887.1"/>
    <property type="molecule type" value="Genomic_DNA"/>
</dbReference>
<name>A0A292PZP5_9PEZI</name>
<dbReference type="InterPro" id="IPR045877">
    <property type="entry name" value="ZFP36-like"/>
</dbReference>
<dbReference type="SUPFAM" id="SSF90229">
    <property type="entry name" value="CCCH zinc finger"/>
    <property type="match status" value="2"/>
</dbReference>
<dbReference type="InterPro" id="IPR000571">
    <property type="entry name" value="Znf_CCCH"/>
</dbReference>
<evidence type="ECO:0000256" key="2">
    <source>
        <dbReference type="ARBA" id="ARBA00022737"/>
    </source>
</evidence>
<evidence type="ECO:0000313" key="9">
    <source>
        <dbReference type="Proteomes" id="UP001412239"/>
    </source>
</evidence>
<keyword evidence="3 5" id="KW-0863">Zinc-finger</keyword>
<proteinExistence type="predicted"/>
<keyword evidence="1 5" id="KW-0479">Metal-binding</keyword>
<feature type="compositionally biased region" description="Basic and acidic residues" evidence="6">
    <location>
        <begin position="439"/>
        <end position="450"/>
    </location>
</feature>